<evidence type="ECO:0000256" key="3">
    <source>
        <dbReference type="ARBA" id="ARBA00022448"/>
    </source>
</evidence>
<gene>
    <name evidence="5" type="ORF">MED92_05958</name>
</gene>
<keyword evidence="3" id="KW-0813">Transport</keyword>
<protein>
    <submittedName>
        <fullName evidence="5">Putative sugar ABC transporter, periplasmic solute-binding protein</fullName>
    </submittedName>
</protein>
<comment type="subcellular location">
    <subcellularLocation>
        <location evidence="1">Periplasm</location>
    </subcellularLocation>
</comment>
<reference evidence="5 6" key="1">
    <citation type="submission" date="2006-02" db="EMBL/GenBank/DDBJ databases">
        <authorList>
            <person name="Pinhassi J."/>
            <person name="Pedros-Alio C."/>
            <person name="Ferriera S."/>
            <person name="Johnson J."/>
            <person name="Kravitz S."/>
            <person name="Halpern A."/>
            <person name="Remington K."/>
            <person name="Beeson K."/>
            <person name="Tran B."/>
            <person name="Rogers Y.-H."/>
            <person name="Friedman R."/>
            <person name="Venter J.C."/>
        </authorList>
    </citation>
    <scope>NUCLEOTIDE SEQUENCE [LARGE SCALE GENOMIC DNA]</scope>
    <source>
        <strain evidence="5 6">MED92</strain>
    </source>
</reference>
<accession>A0A7U8C7D2</accession>
<dbReference type="Gene3D" id="3.40.190.10">
    <property type="entry name" value="Periplasmic binding protein-like II"/>
    <property type="match status" value="2"/>
</dbReference>
<dbReference type="PANTHER" id="PTHR43649:SF34">
    <property type="entry name" value="ABC TRANSPORTER PERIPLASMIC-BINDING PROTEIN YCJN-RELATED"/>
    <property type="match status" value="1"/>
</dbReference>
<comment type="caution">
    <text evidence="5">The sequence shown here is derived from an EMBL/GenBank/DDBJ whole genome shotgun (WGS) entry which is preliminary data.</text>
</comment>
<dbReference type="EMBL" id="AAOW01000002">
    <property type="protein sequence ID" value="EAR62639.1"/>
    <property type="molecule type" value="Genomic_DNA"/>
</dbReference>
<name>A0A7U8C7D2_NEPCE</name>
<dbReference type="InterPro" id="IPR006059">
    <property type="entry name" value="SBP"/>
</dbReference>
<dbReference type="AlphaFoldDB" id="A0A7U8C7D2"/>
<organism evidence="5 6">
    <name type="scientific">Neptuniibacter caesariensis</name>
    <dbReference type="NCBI Taxonomy" id="207954"/>
    <lineage>
        <taxon>Bacteria</taxon>
        <taxon>Pseudomonadati</taxon>
        <taxon>Pseudomonadota</taxon>
        <taxon>Gammaproteobacteria</taxon>
        <taxon>Oceanospirillales</taxon>
        <taxon>Oceanospirillaceae</taxon>
        <taxon>Neptuniibacter</taxon>
    </lineage>
</organism>
<keyword evidence="4" id="KW-0732">Signal</keyword>
<keyword evidence="6" id="KW-1185">Reference proteome</keyword>
<proteinExistence type="inferred from homology"/>
<dbReference type="Proteomes" id="UP000002171">
    <property type="component" value="Unassembled WGS sequence"/>
</dbReference>
<dbReference type="SUPFAM" id="SSF53850">
    <property type="entry name" value="Periplasmic binding protein-like II"/>
    <property type="match status" value="1"/>
</dbReference>
<evidence type="ECO:0000256" key="4">
    <source>
        <dbReference type="ARBA" id="ARBA00022729"/>
    </source>
</evidence>
<evidence type="ECO:0000313" key="6">
    <source>
        <dbReference type="Proteomes" id="UP000002171"/>
    </source>
</evidence>
<dbReference type="GO" id="GO:0042597">
    <property type="term" value="C:periplasmic space"/>
    <property type="evidence" value="ECO:0007669"/>
    <property type="project" value="UniProtKB-SubCell"/>
</dbReference>
<evidence type="ECO:0000313" key="5">
    <source>
        <dbReference type="EMBL" id="EAR62639.1"/>
    </source>
</evidence>
<sequence>MILVAVATAILIIPSPTPHGGEARVFIEQKPAPSLNILWAEWKPADYLQKLTREFSKETGIEVNITQRSWSDWQQHFANEMGHKSQRYDMVIGDSQWLGYGAEQGHYVNLTHWMKRHSVEEQFISTALKGYSEYPKGSKRYWAIPVEGDAMGFAYRKDLFNDPAEKAAFSARYGYELDVPKTWFQLRDIAEFFYRPAEDLWGLMAWQEPYYDGLTMAMQTLLWGWGAGLGDQESYQVKGILNSVEAAEALLFYKQLVQLSNPDWRNYYLDTEASSNKPMIEGKVAMTMVYFAITPELLDPAKNPYANEMGFFSTPAGPAARATSLGGQGISLISYSKKKEYSLQFLEWFISKKTQEKWSELGGLSCHIEVLKSARFLDASPMHQAFSESFEFVEDFWAVPEYAELLKQSQQHWSFYLNHDSISAKDTLDNLAQEWEQTFEQSGYYRE</sequence>
<evidence type="ECO:0000256" key="1">
    <source>
        <dbReference type="ARBA" id="ARBA00004418"/>
    </source>
</evidence>
<evidence type="ECO:0000256" key="2">
    <source>
        <dbReference type="ARBA" id="ARBA00008520"/>
    </source>
</evidence>
<dbReference type="InterPro" id="IPR050490">
    <property type="entry name" value="Bact_solute-bd_prot1"/>
</dbReference>
<comment type="similarity">
    <text evidence="2">Belongs to the bacterial solute-binding protein 1 family.</text>
</comment>
<dbReference type="PANTHER" id="PTHR43649">
    <property type="entry name" value="ARABINOSE-BINDING PROTEIN-RELATED"/>
    <property type="match status" value="1"/>
</dbReference>
<dbReference type="Pfam" id="PF01547">
    <property type="entry name" value="SBP_bac_1"/>
    <property type="match status" value="1"/>
</dbReference>